<feature type="region of interest" description="Disordered" evidence="1">
    <location>
        <begin position="1"/>
        <end position="23"/>
    </location>
</feature>
<evidence type="ECO:0000313" key="3">
    <source>
        <dbReference type="Proteomes" id="UP000298030"/>
    </source>
</evidence>
<comment type="caution">
    <text evidence="2">The sequence shown here is derived from an EMBL/GenBank/DDBJ whole genome shotgun (WGS) entry which is preliminary data.</text>
</comment>
<keyword evidence="3" id="KW-1185">Reference proteome</keyword>
<organism evidence="2 3">
    <name type="scientific">Coprinellus micaceus</name>
    <name type="common">Glistening ink-cap mushroom</name>
    <name type="synonym">Coprinus micaceus</name>
    <dbReference type="NCBI Taxonomy" id="71717"/>
    <lineage>
        <taxon>Eukaryota</taxon>
        <taxon>Fungi</taxon>
        <taxon>Dikarya</taxon>
        <taxon>Basidiomycota</taxon>
        <taxon>Agaricomycotina</taxon>
        <taxon>Agaricomycetes</taxon>
        <taxon>Agaricomycetidae</taxon>
        <taxon>Agaricales</taxon>
        <taxon>Agaricineae</taxon>
        <taxon>Psathyrellaceae</taxon>
        <taxon>Coprinellus</taxon>
    </lineage>
</organism>
<name>A0A4Y7SUX5_COPMI</name>
<evidence type="ECO:0000256" key="1">
    <source>
        <dbReference type="SAM" id="MobiDB-lite"/>
    </source>
</evidence>
<protein>
    <submittedName>
        <fullName evidence="2">Uncharacterized protein</fullName>
    </submittedName>
</protein>
<dbReference type="Proteomes" id="UP000298030">
    <property type="component" value="Unassembled WGS sequence"/>
</dbReference>
<reference evidence="2 3" key="1">
    <citation type="journal article" date="2019" name="Nat. Ecol. Evol.">
        <title>Megaphylogeny resolves global patterns of mushroom evolution.</title>
        <authorList>
            <person name="Varga T."/>
            <person name="Krizsan K."/>
            <person name="Foldi C."/>
            <person name="Dima B."/>
            <person name="Sanchez-Garcia M."/>
            <person name="Sanchez-Ramirez S."/>
            <person name="Szollosi G.J."/>
            <person name="Szarkandi J.G."/>
            <person name="Papp V."/>
            <person name="Albert L."/>
            <person name="Andreopoulos W."/>
            <person name="Angelini C."/>
            <person name="Antonin V."/>
            <person name="Barry K.W."/>
            <person name="Bougher N.L."/>
            <person name="Buchanan P."/>
            <person name="Buyck B."/>
            <person name="Bense V."/>
            <person name="Catcheside P."/>
            <person name="Chovatia M."/>
            <person name="Cooper J."/>
            <person name="Damon W."/>
            <person name="Desjardin D."/>
            <person name="Finy P."/>
            <person name="Geml J."/>
            <person name="Haridas S."/>
            <person name="Hughes K."/>
            <person name="Justo A."/>
            <person name="Karasinski D."/>
            <person name="Kautmanova I."/>
            <person name="Kiss B."/>
            <person name="Kocsube S."/>
            <person name="Kotiranta H."/>
            <person name="LaButti K.M."/>
            <person name="Lechner B.E."/>
            <person name="Liimatainen K."/>
            <person name="Lipzen A."/>
            <person name="Lukacs Z."/>
            <person name="Mihaltcheva S."/>
            <person name="Morgado L.N."/>
            <person name="Niskanen T."/>
            <person name="Noordeloos M.E."/>
            <person name="Ohm R.A."/>
            <person name="Ortiz-Santana B."/>
            <person name="Ovrebo C."/>
            <person name="Racz N."/>
            <person name="Riley R."/>
            <person name="Savchenko A."/>
            <person name="Shiryaev A."/>
            <person name="Soop K."/>
            <person name="Spirin V."/>
            <person name="Szebenyi C."/>
            <person name="Tomsovsky M."/>
            <person name="Tulloss R.E."/>
            <person name="Uehling J."/>
            <person name="Grigoriev I.V."/>
            <person name="Vagvolgyi C."/>
            <person name="Papp T."/>
            <person name="Martin F.M."/>
            <person name="Miettinen O."/>
            <person name="Hibbett D.S."/>
            <person name="Nagy L.G."/>
        </authorList>
    </citation>
    <scope>NUCLEOTIDE SEQUENCE [LARGE SCALE GENOMIC DNA]</scope>
    <source>
        <strain evidence="2 3">FP101781</strain>
    </source>
</reference>
<sequence>MPALTPGCKTSLKSVGASESPHSLPFEAGRGLTTAWKGEFLVARCPDNYLELVPNGNRHQSCDSQIFAQSSLLAVKISRVAESAQ</sequence>
<gene>
    <name evidence="2" type="ORF">FA13DRAFT_1738351</name>
</gene>
<accession>A0A4Y7SUX5</accession>
<dbReference type="AlphaFoldDB" id="A0A4Y7SUX5"/>
<proteinExistence type="predicted"/>
<evidence type="ECO:0000313" key="2">
    <source>
        <dbReference type="EMBL" id="TEB25418.1"/>
    </source>
</evidence>
<dbReference type="EMBL" id="QPFP01000057">
    <property type="protein sequence ID" value="TEB25418.1"/>
    <property type="molecule type" value="Genomic_DNA"/>
</dbReference>